<dbReference type="AlphaFoldDB" id="A0A1F6AYW3"/>
<name>A0A1F6AYW3_9BACT</name>
<dbReference type="PROSITE" id="PS51740">
    <property type="entry name" value="SPOVT_ABRB"/>
    <property type="match status" value="1"/>
</dbReference>
<dbReference type="SUPFAM" id="SSF89447">
    <property type="entry name" value="AbrB/MazE/MraZ-like"/>
    <property type="match status" value="1"/>
</dbReference>
<feature type="domain" description="SpoVT-AbrB" evidence="2">
    <location>
        <begin position="3"/>
        <end position="48"/>
    </location>
</feature>
<comment type="caution">
    <text evidence="3">The sequence shown here is derived from an EMBL/GenBank/DDBJ whole genome shotgun (WGS) entry which is preliminary data.</text>
</comment>
<dbReference type="Pfam" id="PF04014">
    <property type="entry name" value="MazE_antitoxin"/>
    <property type="match status" value="1"/>
</dbReference>
<reference evidence="3 4" key="1">
    <citation type="journal article" date="2016" name="Nat. Commun.">
        <title>Thousands of microbial genomes shed light on interconnected biogeochemical processes in an aquifer system.</title>
        <authorList>
            <person name="Anantharaman K."/>
            <person name="Brown C.T."/>
            <person name="Hug L.A."/>
            <person name="Sharon I."/>
            <person name="Castelle C.J."/>
            <person name="Probst A.J."/>
            <person name="Thomas B.C."/>
            <person name="Singh A."/>
            <person name="Wilkins M.J."/>
            <person name="Karaoz U."/>
            <person name="Brodie E.L."/>
            <person name="Williams K.H."/>
            <person name="Hubbard S.S."/>
            <person name="Banfield J.F."/>
        </authorList>
    </citation>
    <scope>NUCLEOTIDE SEQUENCE [LARGE SCALE GENOMIC DNA]</scope>
</reference>
<gene>
    <name evidence="3" type="ORF">A3A63_04220</name>
</gene>
<keyword evidence="1" id="KW-0238">DNA-binding</keyword>
<accession>A0A1F6AYW3</accession>
<evidence type="ECO:0000259" key="2">
    <source>
        <dbReference type="PROSITE" id="PS51740"/>
    </source>
</evidence>
<evidence type="ECO:0000313" key="4">
    <source>
        <dbReference type="Proteomes" id="UP000176450"/>
    </source>
</evidence>
<dbReference type="Proteomes" id="UP000176450">
    <property type="component" value="Unassembled WGS sequence"/>
</dbReference>
<dbReference type="SMART" id="SM00966">
    <property type="entry name" value="SpoVT_AbrB"/>
    <property type="match status" value="1"/>
</dbReference>
<evidence type="ECO:0000256" key="1">
    <source>
        <dbReference type="PROSITE-ProRule" id="PRU01076"/>
    </source>
</evidence>
<dbReference type="InterPro" id="IPR037914">
    <property type="entry name" value="SpoVT-AbrB_sf"/>
</dbReference>
<protein>
    <recommendedName>
        <fullName evidence="2">SpoVT-AbrB domain-containing protein</fullName>
    </recommendedName>
</protein>
<dbReference type="GO" id="GO:0003677">
    <property type="term" value="F:DNA binding"/>
    <property type="evidence" value="ECO:0007669"/>
    <property type="project" value="UniProtKB-UniRule"/>
</dbReference>
<dbReference type="EMBL" id="MFJX01000054">
    <property type="protein sequence ID" value="OGG29850.1"/>
    <property type="molecule type" value="Genomic_DNA"/>
</dbReference>
<proteinExistence type="predicted"/>
<sequence>MQTYTVSITSQGQMSIPADLRRQLGLEKTRKAIVHADGRKLVIEPVRDILDFCGIFASKKKSSRAVERRAFEEALARGEA</sequence>
<evidence type="ECO:0000313" key="3">
    <source>
        <dbReference type="EMBL" id="OGG29850.1"/>
    </source>
</evidence>
<organism evidence="3 4">
    <name type="scientific">Candidatus Gottesmanbacteria bacterium RIFCSPLOWO2_01_FULL_46_9</name>
    <dbReference type="NCBI Taxonomy" id="1798394"/>
    <lineage>
        <taxon>Bacteria</taxon>
        <taxon>Candidatus Gottesmaniibacteriota</taxon>
    </lineage>
</organism>
<dbReference type="Gene3D" id="2.10.260.10">
    <property type="match status" value="1"/>
</dbReference>
<dbReference type="InterPro" id="IPR007159">
    <property type="entry name" value="SpoVT-AbrB_dom"/>
</dbReference>